<comment type="caution">
    <text evidence="15">The sequence shown here is derived from an EMBL/GenBank/DDBJ whole genome shotgun (WGS) entry which is preliminary data.</text>
</comment>
<dbReference type="InterPro" id="IPR036097">
    <property type="entry name" value="HisK_dim/P_sf"/>
</dbReference>
<organism evidence="15 16">
    <name type="scientific">Dictyobacter kobayashii</name>
    <dbReference type="NCBI Taxonomy" id="2014872"/>
    <lineage>
        <taxon>Bacteria</taxon>
        <taxon>Bacillati</taxon>
        <taxon>Chloroflexota</taxon>
        <taxon>Ktedonobacteria</taxon>
        <taxon>Ktedonobacterales</taxon>
        <taxon>Dictyobacteraceae</taxon>
        <taxon>Dictyobacter</taxon>
    </lineage>
</organism>
<evidence type="ECO:0000256" key="7">
    <source>
        <dbReference type="ARBA" id="ARBA00022741"/>
    </source>
</evidence>
<dbReference type="InterPro" id="IPR004358">
    <property type="entry name" value="Sig_transdc_His_kin-like_C"/>
</dbReference>
<evidence type="ECO:0000259" key="14">
    <source>
        <dbReference type="PROSITE" id="PS50109"/>
    </source>
</evidence>
<dbReference type="InterPro" id="IPR036890">
    <property type="entry name" value="HATPase_C_sf"/>
</dbReference>
<evidence type="ECO:0000256" key="1">
    <source>
        <dbReference type="ARBA" id="ARBA00000085"/>
    </source>
</evidence>
<dbReference type="GO" id="GO:0005524">
    <property type="term" value="F:ATP binding"/>
    <property type="evidence" value="ECO:0007669"/>
    <property type="project" value="UniProtKB-KW"/>
</dbReference>
<comment type="catalytic activity">
    <reaction evidence="1">
        <text>ATP + protein L-histidine = ADP + protein N-phospho-L-histidine.</text>
        <dbReference type="EC" id="2.7.13.3"/>
    </reaction>
</comment>
<evidence type="ECO:0000313" key="16">
    <source>
        <dbReference type="Proteomes" id="UP000287188"/>
    </source>
</evidence>
<dbReference type="CDD" id="cd00075">
    <property type="entry name" value="HATPase"/>
    <property type="match status" value="1"/>
</dbReference>
<dbReference type="SMART" id="SM00388">
    <property type="entry name" value="HisKA"/>
    <property type="match status" value="1"/>
</dbReference>
<dbReference type="InterPro" id="IPR029016">
    <property type="entry name" value="GAF-like_dom_sf"/>
</dbReference>
<evidence type="ECO:0000256" key="5">
    <source>
        <dbReference type="ARBA" id="ARBA00022679"/>
    </source>
</evidence>
<dbReference type="RefSeq" id="WP_126551586.1">
    <property type="nucleotide sequence ID" value="NZ_BIFS01000001.1"/>
</dbReference>
<dbReference type="PANTHER" id="PTHR45569:SF1">
    <property type="entry name" value="SENSOR PROTEIN KDPD"/>
    <property type="match status" value="1"/>
</dbReference>
<sequence>MLNLQPSLLLISRPGRRWSQYTRDSALAIGSILPLTAVIFFFNLAERIPNCLLLYLIVIMALACTRGLFAALVASILAFFTFDFLFVPPIYSFLTAKYNDVLGLIVFLITAINTSQLTALLRMRVEQSRQRERETRILYNLVRATNLEEDMAQQLRIFMQAVTEVFADWGIHDCMLLLPDEEGILRPQGCAHQLLERVQFLPDEISMADYVLQHNSIVELYDPVLKPAELQIIDKPHQKRKRINSRCSIRLVPLAAGSEVVGVLRLLIMQEAQAPDINDLIQVEHSQTKEQAVFFSTFLEQAITAIKQGRLRRESVHLKVLQQTDALRSALLSSVSHDLRTPLSTIKTAATSLLQTDVEWDKEAQRSFITSIEHESDRLDALVENLLDMSRIEAGALHPEKVWYPIEDIIYDTLARMESLTSGRAINTTIPATLMPVEIDYMQIDQVISNLLENALRYTPAGTPIDIVVTEQEKELLITVADRGPGIGPHEQEKIFDKFYQIPGEQPATNTTSHGLGLGLAICRGIVEAHQGRIWVAAREGGGSCFYFTLPSGEFQERLMYEQTQDVYSSR</sequence>
<dbReference type="OrthoDB" id="9806130at2"/>
<evidence type="ECO:0000256" key="3">
    <source>
        <dbReference type="ARBA" id="ARBA00012438"/>
    </source>
</evidence>
<dbReference type="CDD" id="cd00082">
    <property type="entry name" value="HisKA"/>
    <property type="match status" value="1"/>
</dbReference>
<keyword evidence="9" id="KW-0067">ATP-binding</keyword>
<evidence type="ECO:0000256" key="8">
    <source>
        <dbReference type="ARBA" id="ARBA00022777"/>
    </source>
</evidence>
<name>A0A402AKK8_9CHLR</name>
<dbReference type="PRINTS" id="PR00344">
    <property type="entry name" value="BCTRLSENSOR"/>
</dbReference>
<feature type="transmembrane region" description="Helical" evidence="13">
    <location>
        <begin position="101"/>
        <end position="121"/>
    </location>
</feature>
<dbReference type="InterPro" id="IPR003594">
    <property type="entry name" value="HATPase_dom"/>
</dbReference>
<evidence type="ECO:0000256" key="11">
    <source>
        <dbReference type="ARBA" id="ARBA00023012"/>
    </source>
</evidence>
<dbReference type="PANTHER" id="PTHR45569">
    <property type="entry name" value="SENSOR PROTEIN KDPD"/>
    <property type="match status" value="1"/>
</dbReference>
<dbReference type="PROSITE" id="PS50109">
    <property type="entry name" value="HIS_KIN"/>
    <property type="match status" value="1"/>
</dbReference>
<dbReference type="InterPro" id="IPR038318">
    <property type="entry name" value="KdpD_sf"/>
</dbReference>
<dbReference type="EC" id="2.7.13.3" evidence="3"/>
<dbReference type="Pfam" id="PF02518">
    <property type="entry name" value="HATPase_c"/>
    <property type="match status" value="1"/>
</dbReference>
<dbReference type="EMBL" id="BIFS01000001">
    <property type="protein sequence ID" value="GCE19768.1"/>
    <property type="molecule type" value="Genomic_DNA"/>
</dbReference>
<dbReference type="Gene3D" id="3.30.565.10">
    <property type="entry name" value="Histidine kinase-like ATPase, C-terminal domain"/>
    <property type="match status" value="1"/>
</dbReference>
<evidence type="ECO:0000256" key="10">
    <source>
        <dbReference type="ARBA" id="ARBA00022989"/>
    </source>
</evidence>
<evidence type="ECO:0000256" key="2">
    <source>
        <dbReference type="ARBA" id="ARBA00004141"/>
    </source>
</evidence>
<dbReference type="InterPro" id="IPR052023">
    <property type="entry name" value="Histidine_kinase_KdpD"/>
</dbReference>
<evidence type="ECO:0000256" key="9">
    <source>
        <dbReference type="ARBA" id="ARBA00022840"/>
    </source>
</evidence>
<dbReference type="SUPFAM" id="SSF55874">
    <property type="entry name" value="ATPase domain of HSP90 chaperone/DNA topoisomerase II/histidine kinase"/>
    <property type="match status" value="1"/>
</dbReference>
<dbReference type="Gene3D" id="1.10.287.130">
    <property type="match status" value="1"/>
</dbReference>
<proteinExistence type="predicted"/>
<feature type="domain" description="Histidine kinase" evidence="14">
    <location>
        <begin position="334"/>
        <end position="554"/>
    </location>
</feature>
<dbReference type="Pfam" id="PF00512">
    <property type="entry name" value="HisKA"/>
    <property type="match status" value="1"/>
</dbReference>
<dbReference type="Gene3D" id="1.20.120.620">
    <property type="entry name" value="Backbone structure of the membrane domain of e. Coli histidine kinase receptor kdpd"/>
    <property type="match status" value="1"/>
</dbReference>
<keyword evidence="5" id="KW-0808">Transferase</keyword>
<keyword evidence="8" id="KW-0418">Kinase</keyword>
<keyword evidence="12 13" id="KW-0472">Membrane</keyword>
<keyword evidence="6 13" id="KW-0812">Transmembrane</keyword>
<dbReference type="SUPFAM" id="SSF47384">
    <property type="entry name" value="Homodimeric domain of signal transducing histidine kinase"/>
    <property type="match status" value="1"/>
</dbReference>
<dbReference type="InterPro" id="IPR025201">
    <property type="entry name" value="KdpD_TM"/>
</dbReference>
<keyword evidence="11" id="KW-0902">Two-component regulatory system</keyword>
<dbReference type="GO" id="GO:0005886">
    <property type="term" value="C:plasma membrane"/>
    <property type="evidence" value="ECO:0007669"/>
    <property type="project" value="TreeGrafter"/>
</dbReference>
<evidence type="ECO:0000256" key="12">
    <source>
        <dbReference type="ARBA" id="ARBA00023136"/>
    </source>
</evidence>
<dbReference type="AlphaFoldDB" id="A0A402AKK8"/>
<accession>A0A402AKK8</accession>
<keyword evidence="10 13" id="KW-1133">Transmembrane helix</keyword>
<keyword evidence="4" id="KW-0597">Phosphoprotein</keyword>
<dbReference type="GO" id="GO:0000155">
    <property type="term" value="F:phosphorelay sensor kinase activity"/>
    <property type="evidence" value="ECO:0007669"/>
    <property type="project" value="InterPro"/>
</dbReference>
<feature type="transmembrane region" description="Helical" evidence="13">
    <location>
        <begin position="52"/>
        <end position="81"/>
    </location>
</feature>
<dbReference type="InterPro" id="IPR003661">
    <property type="entry name" value="HisK_dim/P_dom"/>
</dbReference>
<dbReference type="Proteomes" id="UP000287188">
    <property type="component" value="Unassembled WGS sequence"/>
</dbReference>
<reference evidence="16" key="1">
    <citation type="submission" date="2018-12" db="EMBL/GenBank/DDBJ databases">
        <title>Tengunoibacter tsumagoiensis gen. nov., sp. nov., Dictyobacter kobayashii sp. nov., D. alpinus sp. nov., and D. joshuensis sp. nov. and description of Dictyobacteraceae fam. nov. within the order Ktedonobacterales isolated from Tengu-no-mugimeshi.</title>
        <authorList>
            <person name="Wang C.M."/>
            <person name="Zheng Y."/>
            <person name="Sakai Y."/>
            <person name="Toyoda A."/>
            <person name="Minakuchi Y."/>
            <person name="Abe K."/>
            <person name="Yokota A."/>
            <person name="Yabe S."/>
        </authorList>
    </citation>
    <scope>NUCLEOTIDE SEQUENCE [LARGE SCALE GENOMIC DNA]</scope>
    <source>
        <strain evidence="16">Uno11</strain>
    </source>
</reference>
<gene>
    <name evidence="15" type="ORF">KDK_35680</name>
</gene>
<evidence type="ECO:0000256" key="6">
    <source>
        <dbReference type="ARBA" id="ARBA00022692"/>
    </source>
</evidence>
<comment type="subcellular location">
    <subcellularLocation>
        <location evidence="2">Membrane</location>
        <topology evidence="2">Multi-pass membrane protein</topology>
    </subcellularLocation>
</comment>
<keyword evidence="16" id="KW-1185">Reference proteome</keyword>
<feature type="transmembrane region" description="Helical" evidence="13">
    <location>
        <begin position="26"/>
        <end position="45"/>
    </location>
</feature>
<dbReference type="Pfam" id="PF13493">
    <property type="entry name" value="DUF4118"/>
    <property type="match status" value="1"/>
</dbReference>
<dbReference type="SMART" id="SM00387">
    <property type="entry name" value="HATPase_c"/>
    <property type="match status" value="1"/>
</dbReference>
<dbReference type="SUPFAM" id="SSF55781">
    <property type="entry name" value="GAF domain-like"/>
    <property type="match status" value="1"/>
</dbReference>
<keyword evidence="7" id="KW-0547">Nucleotide-binding</keyword>
<feature type="transmembrane region" description="Helical" evidence="13">
    <location>
        <begin position="249"/>
        <end position="268"/>
    </location>
</feature>
<evidence type="ECO:0000313" key="15">
    <source>
        <dbReference type="EMBL" id="GCE19768.1"/>
    </source>
</evidence>
<protein>
    <recommendedName>
        <fullName evidence="3">histidine kinase</fullName>
        <ecNumber evidence="3">2.7.13.3</ecNumber>
    </recommendedName>
</protein>
<dbReference type="FunFam" id="3.30.565.10:FF:000006">
    <property type="entry name" value="Sensor histidine kinase WalK"/>
    <property type="match status" value="1"/>
</dbReference>
<evidence type="ECO:0000256" key="4">
    <source>
        <dbReference type="ARBA" id="ARBA00022553"/>
    </source>
</evidence>
<dbReference type="Gene3D" id="3.30.450.40">
    <property type="match status" value="1"/>
</dbReference>
<dbReference type="InterPro" id="IPR005467">
    <property type="entry name" value="His_kinase_dom"/>
</dbReference>
<evidence type="ECO:0000256" key="13">
    <source>
        <dbReference type="SAM" id="Phobius"/>
    </source>
</evidence>